<evidence type="ECO:0000256" key="6">
    <source>
        <dbReference type="SAM" id="Phobius"/>
    </source>
</evidence>
<feature type="transmembrane region" description="Helical" evidence="6">
    <location>
        <begin position="69"/>
        <end position="99"/>
    </location>
</feature>
<protein>
    <recommendedName>
        <fullName evidence="7">Type II secretion system protein GspF domain-containing protein</fullName>
    </recommendedName>
</protein>
<comment type="caution">
    <text evidence="8">The sequence shown here is derived from an EMBL/GenBank/DDBJ whole genome shotgun (WGS) entry which is preliminary data.</text>
</comment>
<keyword evidence="3 6" id="KW-0812">Transmembrane</keyword>
<proteinExistence type="predicted"/>
<dbReference type="PANTHER" id="PTHR35007">
    <property type="entry name" value="INTEGRAL MEMBRANE PROTEIN-RELATED"/>
    <property type="match status" value="1"/>
</dbReference>
<feature type="transmembrane region" description="Helical" evidence="6">
    <location>
        <begin position="219"/>
        <end position="241"/>
    </location>
</feature>
<dbReference type="AlphaFoldDB" id="A0A329R0V7"/>
<feature type="domain" description="Type II secretion system protein GspF" evidence="7">
    <location>
        <begin position="119"/>
        <end position="239"/>
    </location>
</feature>
<evidence type="ECO:0000256" key="4">
    <source>
        <dbReference type="ARBA" id="ARBA00022989"/>
    </source>
</evidence>
<reference evidence="8 9" key="1">
    <citation type="submission" date="2018-06" db="EMBL/GenBank/DDBJ databases">
        <title>Phytoactinopolyspora halophila sp. nov., a novel halophilic actinomycete isolated from a saline soil in China.</title>
        <authorList>
            <person name="Tang S.-K."/>
        </authorList>
    </citation>
    <scope>NUCLEOTIDE SEQUENCE [LARGE SCALE GENOMIC DNA]</scope>
    <source>
        <strain evidence="8 9">YIM 96934</strain>
    </source>
</reference>
<evidence type="ECO:0000313" key="8">
    <source>
        <dbReference type="EMBL" id="RAW17816.1"/>
    </source>
</evidence>
<dbReference type="InterPro" id="IPR018076">
    <property type="entry name" value="T2SS_GspF_dom"/>
</dbReference>
<keyword evidence="9" id="KW-1185">Reference proteome</keyword>
<dbReference type="EMBL" id="QMIG01000002">
    <property type="protein sequence ID" value="RAW17816.1"/>
    <property type="molecule type" value="Genomic_DNA"/>
</dbReference>
<sequence>MTAWLSVVLAAAASALLAGGWPSPGTIRLTSILPTSGPVLCPALERGRRPVRENLARIGHHRARLLLCAVAGAAVGAIVAPPGGAIMAGTAFPAAIHIWKRRTLRSARRRREADVAAACLTLSSELRAGRPLEQAMTTIGDEWPALFADAAARVGMGGDPTEALRAASAQPGAQQLAAVAAALHVSATTGAKPSMVLISAADAVRAEIAMRHEADTQLATVRATSQLLALLPVGTLVLFSAGDSAATEFLVRHPVGVACLVVALLGIATGLAWVEHISKAAVRTPWRG</sequence>
<evidence type="ECO:0000256" key="1">
    <source>
        <dbReference type="ARBA" id="ARBA00004651"/>
    </source>
</evidence>
<accession>A0A329R0V7</accession>
<keyword evidence="2" id="KW-1003">Cell membrane</keyword>
<dbReference type="GO" id="GO:0005886">
    <property type="term" value="C:plasma membrane"/>
    <property type="evidence" value="ECO:0007669"/>
    <property type="project" value="UniProtKB-SubCell"/>
</dbReference>
<gene>
    <name evidence="8" type="ORF">DPM12_02870</name>
</gene>
<dbReference type="PANTHER" id="PTHR35007:SF4">
    <property type="entry name" value="CONSERVED TRANSMEMBRANE PROTEIN-RELATED"/>
    <property type="match status" value="1"/>
</dbReference>
<keyword evidence="4 6" id="KW-1133">Transmembrane helix</keyword>
<dbReference type="RefSeq" id="WP_112256775.1">
    <property type="nucleotide sequence ID" value="NZ_QMIG01000002.1"/>
</dbReference>
<evidence type="ECO:0000256" key="3">
    <source>
        <dbReference type="ARBA" id="ARBA00022692"/>
    </source>
</evidence>
<feature type="transmembrane region" description="Helical" evidence="6">
    <location>
        <begin position="253"/>
        <end position="274"/>
    </location>
</feature>
<dbReference type="Proteomes" id="UP000250462">
    <property type="component" value="Unassembled WGS sequence"/>
</dbReference>
<evidence type="ECO:0000256" key="2">
    <source>
        <dbReference type="ARBA" id="ARBA00022475"/>
    </source>
</evidence>
<evidence type="ECO:0000256" key="5">
    <source>
        <dbReference type="ARBA" id="ARBA00023136"/>
    </source>
</evidence>
<comment type="subcellular location">
    <subcellularLocation>
        <location evidence="1">Cell membrane</location>
        <topology evidence="1">Multi-pass membrane protein</topology>
    </subcellularLocation>
</comment>
<evidence type="ECO:0000313" key="9">
    <source>
        <dbReference type="Proteomes" id="UP000250462"/>
    </source>
</evidence>
<evidence type="ECO:0000259" key="7">
    <source>
        <dbReference type="Pfam" id="PF00482"/>
    </source>
</evidence>
<dbReference type="Pfam" id="PF00482">
    <property type="entry name" value="T2SSF"/>
    <property type="match status" value="1"/>
</dbReference>
<keyword evidence="5 6" id="KW-0472">Membrane</keyword>
<organism evidence="8 9">
    <name type="scientific">Phytoactinopolyspora halophila</name>
    <dbReference type="NCBI Taxonomy" id="1981511"/>
    <lineage>
        <taxon>Bacteria</taxon>
        <taxon>Bacillati</taxon>
        <taxon>Actinomycetota</taxon>
        <taxon>Actinomycetes</taxon>
        <taxon>Jiangellales</taxon>
        <taxon>Jiangellaceae</taxon>
        <taxon>Phytoactinopolyspora</taxon>
    </lineage>
</organism>
<name>A0A329R0V7_9ACTN</name>